<evidence type="ECO:0000256" key="2">
    <source>
        <dbReference type="ARBA" id="ARBA00022723"/>
    </source>
</evidence>
<keyword evidence="4" id="KW-0408">Iron</keyword>
<dbReference type="Pfam" id="PF00067">
    <property type="entry name" value="p450"/>
    <property type="match status" value="1"/>
</dbReference>
<gene>
    <name evidence="8" type="ORF">MHUMG1_08919</name>
</gene>
<dbReference type="InterPro" id="IPR001279">
    <property type="entry name" value="Metallo-B-lactamas"/>
</dbReference>
<sequence>MEHDPTILCIIAVLVVIYLIWRLCGIYWRLQHVPGPFFAKFTNLQRVWWVKTGRAHEYHRQMHANYGSIVRFGPNMVSISDPGVIQAIYPSRAGFPKGALPAVFNTQDEDLHKRLRSPIAPLYSMTNVLKFEPLVDETLRLLLKQLDDRHLGGSSFNLGNWLQYFAFDSMGTLTFSRRYGFLVQGRDVHGILEEIWTFMKTVALMGQIPWFDELWNKNALITLFKKPTGFGVLKIVDKFISQRLVRRQECGDLKEKDMLSQFLSIQASNPDVLPSAARAWTFSNIIAGSDSTANVMRTIMYNLLLHRGTLNRCRDELLEAESRAGLSQPCPTWEEVRDLPYLDACLLEALRLHPPFCLPLERVVPSGGLTVCETYLPAGTVVGISPLSAMETAGSSKDEVTLLPVLNAPPSSSTVDVRVIDPGTTLDLQPSLFWQPPLLGLTKVTVPTYCFLISAGNRHVLFDLGVRQDWENLPPSVVSMVQAQTTIQNPRNVSDVLDSDTSSPGIRSTDIEAVILSHAHFDHVGDPSTFPPSTNLVVGPGIRDSHWPGYPTNPAAINLDSDIQGRPVREISFDKTEKGAVAIGSFDALDYFGDGSLYLLNAPGHSVGHMCALARVTVSPDSFVFMGGDSCHHPGVIRPTKYRPCPSQACHGRLSHCTSQSDSESFFTLSPVLTSNYAAALKTVDKIKELDALDNVFVILAHDNTLRGNVNFYPLTINDWRAKGYGKKTRWLFCKELENALESSE</sequence>
<dbReference type="GO" id="GO:0016705">
    <property type="term" value="F:oxidoreductase activity, acting on paired donors, with incorporation or reduction of molecular oxygen"/>
    <property type="evidence" value="ECO:0007669"/>
    <property type="project" value="InterPro"/>
</dbReference>
<dbReference type="SUPFAM" id="SSF56281">
    <property type="entry name" value="Metallo-hydrolase/oxidoreductase"/>
    <property type="match status" value="1"/>
</dbReference>
<comment type="caution">
    <text evidence="8">The sequence shown here is derived from an EMBL/GenBank/DDBJ whole genome shotgun (WGS) entry which is preliminary data.</text>
</comment>
<evidence type="ECO:0000313" key="9">
    <source>
        <dbReference type="Proteomes" id="UP000764110"/>
    </source>
</evidence>
<dbReference type="GO" id="GO:0004497">
    <property type="term" value="F:monooxygenase activity"/>
    <property type="evidence" value="ECO:0007669"/>
    <property type="project" value="UniProtKB-KW"/>
</dbReference>
<organism evidence="8 9">
    <name type="scientific">Metarhizium humberi</name>
    <dbReference type="NCBI Taxonomy" id="2596975"/>
    <lineage>
        <taxon>Eukaryota</taxon>
        <taxon>Fungi</taxon>
        <taxon>Dikarya</taxon>
        <taxon>Ascomycota</taxon>
        <taxon>Pezizomycotina</taxon>
        <taxon>Sordariomycetes</taxon>
        <taxon>Hypocreomycetidae</taxon>
        <taxon>Hypocreales</taxon>
        <taxon>Clavicipitaceae</taxon>
        <taxon>Metarhizium</taxon>
    </lineage>
</organism>
<dbReference type="SMART" id="SM00849">
    <property type="entry name" value="Lactamase_B"/>
    <property type="match status" value="1"/>
</dbReference>
<dbReference type="PANTHER" id="PTHR24305:SF175">
    <property type="entry name" value="CYTOCHROME P450 MONOOXYGENASE PKFB"/>
    <property type="match status" value="1"/>
</dbReference>
<feature type="transmembrane region" description="Helical" evidence="6">
    <location>
        <begin position="7"/>
        <end position="28"/>
    </location>
</feature>
<dbReference type="InterPro" id="IPR036396">
    <property type="entry name" value="Cyt_P450_sf"/>
</dbReference>
<evidence type="ECO:0000256" key="3">
    <source>
        <dbReference type="ARBA" id="ARBA00023002"/>
    </source>
</evidence>
<keyword evidence="6" id="KW-0812">Transmembrane</keyword>
<feature type="domain" description="Metallo-beta-lactamase" evidence="7">
    <location>
        <begin position="447"/>
        <end position="669"/>
    </location>
</feature>
<dbReference type="CDD" id="cd07730">
    <property type="entry name" value="metallo-hydrolase-like_MBL-fold"/>
    <property type="match status" value="1"/>
</dbReference>
<evidence type="ECO:0000313" key="8">
    <source>
        <dbReference type="EMBL" id="KAH0593197.1"/>
    </source>
</evidence>
<keyword evidence="3" id="KW-0560">Oxidoreductase</keyword>
<dbReference type="EMBL" id="JACEFI010000022">
    <property type="protein sequence ID" value="KAH0593197.1"/>
    <property type="molecule type" value="Genomic_DNA"/>
</dbReference>
<dbReference type="Gene3D" id="3.60.15.10">
    <property type="entry name" value="Ribonuclease Z/Hydroxyacylglutathione hydrolase-like"/>
    <property type="match status" value="1"/>
</dbReference>
<dbReference type="InterPro" id="IPR050121">
    <property type="entry name" value="Cytochrome_P450_monoxygenase"/>
</dbReference>
<dbReference type="AlphaFoldDB" id="A0A9P8M3P9"/>
<dbReference type="Pfam" id="PF00753">
    <property type="entry name" value="Lactamase_B"/>
    <property type="match status" value="1"/>
</dbReference>
<dbReference type="GO" id="GO:0020037">
    <property type="term" value="F:heme binding"/>
    <property type="evidence" value="ECO:0007669"/>
    <property type="project" value="InterPro"/>
</dbReference>
<protein>
    <recommendedName>
        <fullName evidence="7">Metallo-beta-lactamase domain-containing protein</fullName>
    </recommendedName>
</protein>
<keyword evidence="2" id="KW-0479">Metal-binding</keyword>
<evidence type="ECO:0000256" key="5">
    <source>
        <dbReference type="ARBA" id="ARBA00023033"/>
    </source>
</evidence>
<keyword evidence="5" id="KW-0503">Monooxygenase</keyword>
<name>A0A9P8M3P9_9HYPO</name>
<dbReference type="GO" id="GO:0005506">
    <property type="term" value="F:iron ion binding"/>
    <property type="evidence" value="ECO:0007669"/>
    <property type="project" value="InterPro"/>
</dbReference>
<keyword evidence="6" id="KW-0472">Membrane</keyword>
<evidence type="ECO:0000256" key="6">
    <source>
        <dbReference type="SAM" id="Phobius"/>
    </source>
</evidence>
<dbReference type="PANTHER" id="PTHR24305">
    <property type="entry name" value="CYTOCHROME P450"/>
    <property type="match status" value="1"/>
</dbReference>
<dbReference type="InterPro" id="IPR036866">
    <property type="entry name" value="RibonucZ/Hydroxyglut_hydro"/>
</dbReference>
<dbReference type="InterPro" id="IPR001128">
    <property type="entry name" value="Cyt_P450"/>
</dbReference>
<keyword evidence="6" id="KW-1133">Transmembrane helix</keyword>
<evidence type="ECO:0000256" key="4">
    <source>
        <dbReference type="ARBA" id="ARBA00023004"/>
    </source>
</evidence>
<dbReference type="SUPFAM" id="SSF48264">
    <property type="entry name" value="Cytochrome P450"/>
    <property type="match status" value="1"/>
</dbReference>
<accession>A0A9P8M3P9</accession>
<evidence type="ECO:0000256" key="1">
    <source>
        <dbReference type="ARBA" id="ARBA00022617"/>
    </source>
</evidence>
<dbReference type="Proteomes" id="UP000764110">
    <property type="component" value="Unassembled WGS sequence"/>
</dbReference>
<dbReference type="Gene3D" id="1.10.630.10">
    <property type="entry name" value="Cytochrome P450"/>
    <property type="match status" value="1"/>
</dbReference>
<reference evidence="8 9" key="1">
    <citation type="submission" date="2020-07" db="EMBL/GenBank/DDBJ databases">
        <title>Metarhizium humberi genome.</title>
        <authorList>
            <person name="Lysoe E."/>
        </authorList>
    </citation>
    <scope>NUCLEOTIDE SEQUENCE [LARGE SCALE GENOMIC DNA]</scope>
    <source>
        <strain evidence="8 9">ESALQ1638</strain>
    </source>
</reference>
<keyword evidence="9" id="KW-1185">Reference proteome</keyword>
<proteinExistence type="predicted"/>
<keyword evidence="1" id="KW-0349">Heme</keyword>
<evidence type="ECO:0000259" key="7">
    <source>
        <dbReference type="SMART" id="SM00849"/>
    </source>
</evidence>